<dbReference type="InterPro" id="IPR029058">
    <property type="entry name" value="AB_hydrolase_fold"/>
</dbReference>
<evidence type="ECO:0000256" key="1">
    <source>
        <dbReference type="SAM" id="Coils"/>
    </source>
</evidence>
<dbReference type="SUPFAM" id="SSF53474">
    <property type="entry name" value="alpha/beta-Hydrolases"/>
    <property type="match status" value="1"/>
</dbReference>
<name>A0A6I2MBC4_9BACI</name>
<comment type="caution">
    <text evidence="4">The sequence shown here is derived from an EMBL/GenBank/DDBJ whole genome shotgun (WGS) entry which is preliminary data.</text>
</comment>
<organism evidence="4 5">
    <name type="scientific">Metabacillus idriensis</name>
    <dbReference type="NCBI Taxonomy" id="324768"/>
    <lineage>
        <taxon>Bacteria</taxon>
        <taxon>Bacillati</taxon>
        <taxon>Bacillota</taxon>
        <taxon>Bacilli</taxon>
        <taxon>Bacillales</taxon>
        <taxon>Bacillaceae</taxon>
        <taxon>Metabacillus</taxon>
    </lineage>
</organism>
<feature type="coiled-coil region" evidence="1">
    <location>
        <begin position="278"/>
        <end position="305"/>
    </location>
</feature>
<dbReference type="PANTHER" id="PTHR43358">
    <property type="entry name" value="ALPHA/BETA-HYDROLASE"/>
    <property type="match status" value="1"/>
</dbReference>
<keyword evidence="5" id="KW-1185">Reference proteome</keyword>
<keyword evidence="4" id="KW-0378">Hydrolase</keyword>
<proteinExistence type="predicted"/>
<evidence type="ECO:0000256" key="2">
    <source>
        <dbReference type="SAM" id="Phobius"/>
    </source>
</evidence>
<dbReference type="Proteomes" id="UP000441585">
    <property type="component" value="Unassembled WGS sequence"/>
</dbReference>
<keyword evidence="2" id="KW-1133">Transmembrane helix</keyword>
<protein>
    <submittedName>
        <fullName evidence="4">Alpha/beta fold hydrolase</fullName>
    </submittedName>
</protein>
<dbReference type="PANTHER" id="PTHR43358:SF5">
    <property type="entry name" value="EXPORTED PROTEIN"/>
    <property type="match status" value="1"/>
</dbReference>
<dbReference type="EMBL" id="WKKF01000005">
    <property type="protein sequence ID" value="MRX55550.1"/>
    <property type="molecule type" value="Genomic_DNA"/>
</dbReference>
<dbReference type="AlphaFoldDB" id="A0A6I2MBC4"/>
<keyword evidence="2" id="KW-0812">Transmembrane</keyword>
<dbReference type="Gene3D" id="3.40.50.1820">
    <property type="entry name" value="alpha/beta hydrolase"/>
    <property type="match status" value="1"/>
</dbReference>
<evidence type="ECO:0000313" key="4">
    <source>
        <dbReference type="EMBL" id="MRX55550.1"/>
    </source>
</evidence>
<feature type="transmembrane region" description="Helical" evidence="2">
    <location>
        <begin position="6"/>
        <end position="23"/>
    </location>
</feature>
<keyword evidence="2" id="KW-0472">Membrane</keyword>
<accession>A0A6I2MBC4</accession>
<evidence type="ECO:0000259" key="3">
    <source>
        <dbReference type="Pfam" id="PF12146"/>
    </source>
</evidence>
<dbReference type="InterPro" id="IPR052920">
    <property type="entry name" value="DNA-binding_regulatory"/>
</dbReference>
<dbReference type="RefSeq" id="WP_154319108.1">
    <property type="nucleotide sequence ID" value="NZ_CAJGAA010000006.1"/>
</dbReference>
<evidence type="ECO:0000313" key="5">
    <source>
        <dbReference type="Proteomes" id="UP000441585"/>
    </source>
</evidence>
<reference evidence="4 5" key="1">
    <citation type="submission" date="2019-11" db="EMBL/GenBank/DDBJ databases">
        <title>Bacillus idriensis genome.</title>
        <authorList>
            <person name="Konopka E.N."/>
            <person name="Newman J.D."/>
        </authorList>
    </citation>
    <scope>NUCLEOTIDE SEQUENCE [LARGE SCALE GENOMIC DNA]</scope>
    <source>
        <strain evidence="4 5">DSM 19097</strain>
    </source>
</reference>
<keyword evidence="1" id="KW-0175">Coiled coil</keyword>
<dbReference type="InterPro" id="IPR022742">
    <property type="entry name" value="Hydrolase_4"/>
</dbReference>
<sequence>MKKWLIGAGIVLSYIFIVGFFFTNQMMYMKKKTDKEIIDRETKDGHYDEKEYDSYNKIEVSIPSKFGYDIKGLLIAPHKTYSYVIICHGVTMNRYNSIKYMKLFLNRGINVLIYDHRRHGESGGKTTSFGHYEKFDLQSVVHWLKDRVGDELHLGIHGESMGAVTTLLYGGLVEDGADYYIADCPFSDLQEQLLYRLKSDFKLPGYLVMPIARRFLKLRDGYSLQDVSPIAVIDRIQHPVLFIHSKDDDYIPAAMTQQLFDKKPGFKKIYFAEKGAHAMSYTENREEYERIIDEFFEELKKHRHTAKI</sequence>
<dbReference type="GO" id="GO:0016787">
    <property type="term" value="F:hydrolase activity"/>
    <property type="evidence" value="ECO:0007669"/>
    <property type="project" value="UniProtKB-KW"/>
</dbReference>
<gene>
    <name evidence="4" type="ORF">GJU41_16425</name>
</gene>
<dbReference type="Pfam" id="PF12146">
    <property type="entry name" value="Hydrolase_4"/>
    <property type="match status" value="1"/>
</dbReference>
<feature type="domain" description="Serine aminopeptidase S33" evidence="3">
    <location>
        <begin position="83"/>
        <end position="193"/>
    </location>
</feature>